<dbReference type="Proteomes" id="UP001383192">
    <property type="component" value="Unassembled WGS sequence"/>
</dbReference>
<comment type="caution">
    <text evidence="2">The sequence shown here is derived from an EMBL/GenBank/DDBJ whole genome shotgun (WGS) entry which is preliminary data.</text>
</comment>
<evidence type="ECO:0000313" key="3">
    <source>
        <dbReference type="Proteomes" id="UP001383192"/>
    </source>
</evidence>
<dbReference type="AlphaFoldDB" id="A0AAW0DDE6"/>
<dbReference type="Pfam" id="PF20209">
    <property type="entry name" value="DUF6570"/>
    <property type="match status" value="1"/>
</dbReference>
<evidence type="ECO:0000313" key="2">
    <source>
        <dbReference type="EMBL" id="KAK7049897.1"/>
    </source>
</evidence>
<reference evidence="2 3" key="1">
    <citation type="submission" date="2024-01" db="EMBL/GenBank/DDBJ databases">
        <title>A draft genome for a cacao thread blight-causing isolate of Paramarasmius palmivorus.</title>
        <authorList>
            <person name="Baruah I.K."/>
            <person name="Bukari Y."/>
            <person name="Amoako-Attah I."/>
            <person name="Meinhardt L.W."/>
            <person name="Bailey B.A."/>
            <person name="Cohen S.P."/>
        </authorList>
    </citation>
    <scope>NUCLEOTIDE SEQUENCE [LARGE SCALE GENOMIC DNA]</scope>
    <source>
        <strain evidence="2 3">GH-12</strain>
    </source>
</reference>
<evidence type="ECO:0000259" key="1">
    <source>
        <dbReference type="Pfam" id="PF20209"/>
    </source>
</evidence>
<feature type="domain" description="DUF6570" evidence="1">
    <location>
        <begin position="2"/>
        <end position="126"/>
    </location>
</feature>
<dbReference type="EMBL" id="JAYKXP010000015">
    <property type="protein sequence ID" value="KAK7049897.1"/>
    <property type="molecule type" value="Genomic_DNA"/>
</dbReference>
<keyword evidence="3" id="KW-1185">Reference proteome</keyword>
<dbReference type="InterPro" id="IPR046700">
    <property type="entry name" value="DUF6570"/>
</dbReference>
<accession>A0AAW0DDE6</accession>
<organism evidence="2 3">
    <name type="scientific">Paramarasmius palmivorus</name>
    <dbReference type="NCBI Taxonomy" id="297713"/>
    <lineage>
        <taxon>Eukaryota</taxon>
        <taxon>Fungi</taxon>
        <taxon>Dikarya</taxon>
        <taxon>Basidiomycota</taxon>
        <taxon>Agaricomycotina</taxon>
        <taxon>Agaricomycetes</taxon>
        <taxon>Agaricomycetidae</taxon>
        <taxon>Agaricales</taxon>
        <taxon>Marasmiineae</taxon>
        <taxon>Marasmiaceae</taxon>
        <taxon>Paramarasmius</taxon>
    </lineage>
</organism>
<gene>
    <name evidence="2" type="ORF">VNI00_005327</name>
</gene>
<name>A0AAW0DDE6_9AGAR</name>
<protein>
    <recommendedName>
        <fullName evidence="1">DUF6570 domain-containing protein</fullName>
    </recommendedName>
</protein>
<sequence>MALATGLWLGDVPIELQKLGYVEKLLVARVRHTAVFVRVATGGRKMKANAMAFEAPIPKVYNILPPPKEDIDEILAILFTGPTQPTAEDYLRTPFLVRRNVVKEALKWLILNHVDYSDIQISDSHLLQYDEQLPPCSVIWREAESNKMHESEAVNDNEDEDGTEEGQCTFTVHGLTSSQLSGKTLSEITGLATQYFNNGGKVLAIGRKSTSESIWKNPTLYSRMFPWLFPYGLGGLGSVKLIINKLKQQHKQVGYLLIEHHSQL</sequence>
<proteinExistence type="predicted"/>